<dbReference type="AlphaFoldDB" id="A0A2T0VUL8"/>
<accession>A0A2T0VUL8</accession>
<organism evidence="1 2">
    <name type="scientific">Yoonia maritima</name>
    <dbReference type="NCBI Taxonomy" id="1435347"/>
    <lineage>
        <taxon>Bacteria</taxon>
        <taxon>Pseudomonadati</taxon>
        <taxon>Pseudomonadota</taxon>
        <taxon>Alphaproteobacteria</taxon>
        <taxon>Rhodobacterales</taxon>
        <taxon>Paracoccaceae</taxon>
        <taxon>Yoonia</taxon>
    </lineage>
</organism>
<sequence>MHAQMANARTVASQQQNIQSSIASLADIIVVRFDKNKSNDQRNSLVAEGKTALELASGIKSSTWAAMTASEAEEQTDLVI</sequence>
<name>A0A2T0VUL8_9RHOB</name>
<reference evidence="1 2" key="1">
    <citation type="submission" date="2018-03" db="EMBL/GenBank/DDBJ databases">
        <title>Genomic Encyclopedia of Archaeal and Bacterial Type Strains, Phase II (KMG-II): from individual species to whole genera.</title>
        <authorList>
            <person name="Goeker M."/>
        </authorList>
    </citation>
    <scope>NUCLEOTIDE SEQUENCE [LARGE SCALE GENOMIC DNA]</scope>
    <source>
        <strain evidence="1 2">DSM 101533</strain>
    </source>
</reference>
<dbReference type="EMBL" id="PVTP01000014">
    <property type="protein sequence ID" value="PRY75039.1"/>
    <property type="molecule type" value="Genomic_DNA"/>
</dbReference>
<gene>
    <name evidence="1" type="ORF">CLV80_11476</name>
</gene>
<keyword evidence="2" id="KW-1185">Reference proteome</keyword>
<proteinExistence type="predicted"/>
<dbReference type="Proteomes" id="UP000238007">
    <property type="component" value="Unassembled WGS sequence"/>
</dbReference>
<comment type="caution">
    <text evidence="1">The sequence shown here is derived from an EMBL/GenBank/DDBJ whole genome shotgun (WGS) entry which is preliminary data.</text>
</comment>
<protein>
    <submittedName>
        <fullName evidence="1">Uncharacterized protein</fullName>
    </submittedName>
</protein>
<evidence type="ECO:0000313" key="2">
    <source>
        <dbReference type="Proteomes" id="UP000238007"/>
    </source>
</evidence>
<evidence type="ECO:0000313" key="1">
    <source>
        <dbReference type="EMBL" id="PRY75039.1"/>
    </source>
</evidence>